<evidence type="ECO:0000313" key="3">
    <source>
        <dbReference type="Proteomes" id="UP000466187"/>
    </source>
</evidence>
<organism evidence="2 3">
    <name type="scientific">Mycolicibacterium gadium</name>
    <name type="common">Mycobacterium gadium</name>
    <dbReference type="NCBI Taxonomy" id="1794"/>
    <lineage>
        <taxon>Bacteria</taxon>
        <taxon>Bacillati</taxon>
        <taxon>Actinomycetota</taxon>
        <taxon>Actinomycetes</taxon>
        <taxon>Mycobacteriales</taxon>
        <taxon>Mycobacteriaceae</taxon>
        <taxon>Mycolicibacterium</taxon>
    </lineage>
</organism>
<feature type="transmembrane region" description="Helical" evidence="1">
    <location>
        <begin position="20"/>
        <end position="39"/>
    </location>
</feature>
<keyword evidence="1" id="KW-1133">Transmembrane helix</keyword>
<gene>
    <name evidence="2" type="ORF">MGAD_09500</name>
</gene>
<dbReference type="AlphaFoldDB" id="A0A7I7WIR6"/>
<keyword evidence="1" id="KW-0472">Membrane</keyword>
<evidence type="ECO:0000313" key="2">
    <source>
        <dbReference type="EMBL" id="BBZ16615.1"/>
    </source>
</evidence>
<sequence>MSHQRGTMARADNSRMSTALWILVAVLAVGIIVGGLLRIRAWLRRPAPPEIIDAARRRNEQDDRSPD</sequence>
<dbReference type="Proteomes" id="UP000466187">
    <property type="component" value="Chromosome"/>
</dbReference>
<evidence type="ECO:0000256" key="1">
    <source>
        <dbReference type="SAM" id="Phobius"/>
    </source>
</evidence>
<reference evidence="2 3" key="1">
    <citation type="journal article" date="2019" name="Emerg. Microbes Infect.">
        <title>Comprehensive subspecies identification of 175 nontuberculous mycobacteria species based on 7547 genomic profiles.</title>
        <authorList>
            <person name="Matsumoto Y."/>
            <person name="Kinjo T."/>
            <person name="Motooka D."/>
            <person name="Nabeya D."/>
            <person name="Jung N."/>
            <person name="Uechi K."/>
            <person name="Horii T."/>
            <person name="Iida T."/>
            <person name="Fujita J."/>
            <person name="Nakamura S."/>
        </authorList>
    </citation>
    <scope>NUCLEOTIDE SEQUENCE [LARGE SCALE GENOMIC DNA]</scope>
    <source>
        <strain evidence="2 3">JCM 12688</strain>
    </source>
</reference>
<accession>A0A7I7WIR6</accession>
<proteinExistence type="predicted"/>
<dbReference type="KEGG" id="mgad:MGAD_09500"/>
<keyword evidence="1" id="KW-0812">Transmembrane</keyword>
<protein>
    <submittedName>
        <fullName evidence="2">Uncharacterized protein</fullName>
    </submittedName>
</protein>
<dbReference type="EMBL" id="AP022608">
    <property type="protein sequence ID" value="BBZ16615.1"/>
    <property type="molecule type" value="Genomic_DNA"/>
</dbReference>
<name>A0A7I7WIR6_MYCGU</name>